<proteinExistence type="predicted"/>
<evidence type="ECO:0000256" key="1">
    <source>
        <dbReference type="SAM" id="Phobius"/>
    </source>
</evidence>
<protein>
    <submittedName>
        <fullName evidence="2">Uncharacterized protein</fullName>
    </submittedName>
</protein>
<feature type="transmembrane region" description="Helical" evidence="1">
    <location>
        <begin position="84"/>
        <end position="108"/>
    </location>
</feature>
<keyword evidence="1" id="KW-0812">Transmembrane</keyword>
<reference evidence="2 3" key="1">
    <citation type="submission" date="2019-06" db="EMBL/GenBank/DDBJ databases">
        <title>The draft genome of Rhizobium smilacinae PTYR-5.</title>
        <authorList>
            <person name="Liu L."/>
            <person name="Li L."/>
            <person name="Zhang X."/>
        </authorList>
    </citation>
    <scope>NUCLEOTIDE SEQUENCE [LARGE SCALE GENOMIC DNA]</scope>
    <source>
        <strain evidence="2 3">PTYR-5</strain>
    </source>
</reference>
<comment type="caution">
    <text evidence="2">The sequence shown here is derived from an EMBL/GenBank/DDBJ whole genome shotgun (WGS) entry which is preliminary data.</text>
</comment>
<organism evidence="2 3">
    <name type="scientific">Aliirhizobium smilacinae</name>
    <dbReference type="NCBI Taxonomy" id="1395944"/>
    <lineage>
        <taxon>Bacteria</taxon>
        <taxon>Pseudomonadati</taxon>
        <taxon>Pseudomonadota</taxon>
        <taxon>Alphaproteobacteria</taxon>
        <taxon>Hyphomicrobiales</taxon>
        <taxon>Rhizobiaceae</taxon>
        <taxon>Aliirhizobium</taxon>
    </lineage>
</organism>
<name>A0A5C4XD34_9HYPH</name>
<evidence type="ECO:0000313" key="2">
    <source>
        <dbReference type="EMBL" id="TNM61298.1"/>
    </source>
</evidence>
<dbReference type="EMBL" id="VDMN01000006">
    <property type="protein sequence ID" value="TNM61298.1"/>
    <property type="molecule type" value="Genomic_DNA"/>
</dbReference>
<keyword evidence="1" id="KW-1133">Transmembrane helix</keyword>
<evidence type="ECO:0000313" key="3">
    <source>
        <dbReference type="Proteomes" id="UP000311605"/>
    </source>
</evidence>
<keyword evidence="1" id="KW-0472">Membrane</keyword>
<sequence length="109" mass="12210">MSNENEPLVEMLFRNGTLTVVGIILSFSLTFLSQWAQNPVPWTLIDLPTMLFLSAGIITQGSSLVVFLRHDSLQRRVYDKASRMFLYGLAMTVSGVFLAILIDFIQLVA</sequence>
<feature type="transmembrane region" description="Helical" evidence="1">
    <location>
        <begin position="12"/>
        <end position="35"/>
    </location>
</feature>
<dbReference type="Proteomes" id="UP000311605">
    <property type="component" value="Unassembled WGS sequence"/>
</dbReference>
<accession>A0A5C4XD34</accession>
<feature type="transmembrane region" description="Helical" evidence="1">
    <location>
        <begin position="47"/>
        <end position="68"/>
    </location>
</feature>
<keyword evidence="3" id="KW-1185">Reference proteome</keyword>
<dbReference type="RefSeq" id="WP_139678466.1">
    <property type="nucleotide sequence ID" value="NZ_VDMN01000006.1"/>
</dbReference>
<dbReference type="AlphaFoldDB" id="A0A5C4XD34"/>
<gene>
    <name evidence="2" type="ORF">FHP24_22425</name>
</gene>
<dbReference type="OrthoDB" id="9806647at2"/>